<dbReference type="Gene3D" id="3.40.430.10">
    <property type="entry name" value="Dihydrofolate Reductase, subunit A"/>
    <property type="match status" value="1"/>
</dbReference>
<keyword evidence="3" id="KW-1185">Reference proteome</keyword>
<dbReference type="InterPro" id="IPR002734">
    <property type="entry name" value="RibDG_C"/>
</dbReference>
<dbReference type="InterPro" id="IPR050765">
    <property type="entry name" value="Riboflavin_Biosynth_HTPR"/>
</dbReference>
<dbReference type="InterPro" id="IPR024072">
    <property type="entry name" value="DHFR-like_dom_sf"/>
</dbReference>
<sequence>MATIRGFMAATLDGFIASEDHGLDWLEPYPGGPEYDAFIAGIRTVVMGRKTYDIVRGMSEWPYAAQRAIVVTSTPVDDAPQGVERWSGDIAALVQHVRALDDGDVWIVGGGLLQSKMIAHGALDSLELFVVPEMIGTGIPMFPRRQLRRHVVARSAEVIRDGLVRLVYAFED</sequence>
<name>A0A6A7Y0F0_9HYPH</name>
<dbReference type="PANTHER" id="PTHR38011:SF11">
    <property type="entry name" value="2,5-DIAMINO-6-RIBOSYLAMINO-4(3H)-PYRIMIDINONE 5'-PHOSPHATE REDUCTASE"/>
    <property type="match status" value="1"/>
</dbReference>
<dbReference type="SUPFAM" id="SSF53597">
    <property type="entry name" value="Dihydrofolate reductase-like"/>
    <property type="match status" value="1"/>
</dbReference>
<evidence type="ECO:0000313" key="2">
    <source>
        <dbReference type="EMBL" id="MQT12404.1"/>
    </source>
</evidence>
<dbReference type="PANTHER" id="PTHR38011">
    <property type="entry name" value="DIHYDROFOLATE REDUCTASE FAMILY PROTEIN (AFU_ORTHOLOGUE AFUA_8G06820)"/>
    <property type="match status" value="1"/>
</dbReference>
<dbReference type="EMBL" id="VWNA01000001">
    <property type="protein sequence ID" value="MQT12404.1"/>
    <property type="molecule type" value="Genomic_DNA"/>
</dbReference>
<reference evidence="2 3" key="1">
    <citation type="submission" date="2019-09" db="EMBL/GenBank/DDBJ databases">
        <title>Segnochrobactrum spirostomi gen. nov., sp. nov., isolated from the ciliate Spirostomum cf. yagiui and description of a novel family, Segnochrobactraceae fam. nov. within the order Rhizobiales of the class Alphaproteobacteria.</title>
        <authorList>
            <person name="Akter S."/>
            <person name="Shazib S.U.A."/>
            <person name="Shin M.K."/>
        </authorList>
    </citation>
    <scope>NUCLEOTIDE SEQUENCE [LARGE SCALE GENOMIC DNA]</scope>
    <source>
        <strain evidence="2 3">Sp-1</strain>
    </source>
</reference>
<dbReference type="Proteomes" id="UP000332515">
    <property type="component" value="Unassembled WGS sequence"/>
</dbReference>
<protein>
    <submittedName>
        <fullName evidence="2">Dihydrofolate reductase</fullName>
    </submittedName>
</protein>
<gene>
    <name evidence="2" type="ORF">F0357_06935</name>
</gene>
<feature type="domain" description="Bacterial bifunctional deaminase-reductase C-terminal" evidence="1">
    <location>
        <begin position="4"/>
        <end position="162"/>
    </location>
</feature>
<dbReference type="GO" id="GO:0009231">
    <property type="term" value="P:riboflavin biosynthetic process"/>
    <property type="evidence" value="ECO:0007669"/>
    <property type="project" value="InterPro"/>
</dbReference>
<evidence type="ECO:0000259" key="1">
    <source>
        <dbReference type="Pfam" id="PF01872"/>
    </source>
</evidence>
<proteinExistence type="predicted"/>
<dbReference type="Pfam" id="PF01872">
    <property type="entry name" value="RibD_C"/>
    <property type="match status" value="1"/>
</dbReference>
<comment type="caution">
    <text evidence="2">The sequence shown here is derived from an EMBL/GenBank/DDBJ whole genome shotgun (WGS) entry which is preliminary data.</text>
</comment>
<dbReference type="AlphaFoldDB" id="A0A6A7Y0F0"/>
<evidence type="ECO:0000313" key="3">
    <source>
        <dbReference type="Proteomes" id="UP000332515"/>
    </source>
</evidence>
<dbReference type="GO" id="GO:0008703">
    <property type="term" value="F:5-amino-6-(5-phosphoribosylamino)uracil reductase activity"/>
    <property type="evidence" value="ECO:0007669"/>
    <property type="project" value="InterPro"/>
</dbReference>
<dbReference type="RefSeq" id="WP_153479671.1">
    <property type="nucleotide sequence ID" value="NZ_VWNA01000001.1"/>
</dbReference>
<accession>A0A6A7Y0F0</accession>
<organism evidence="2 3">
    <name type="scientific">Segnochrobactrum spirostomi</name>
    <dbReference type="NCBI Taxonomy" id="2608987"/>
    <lineage>
        <taxon>Bacteria</taxon>
        <taxon>Pseudomonadati</taxon>
        <taxon>Pseudomonadota</taxon>
        <taxon>Alphaproteobacteria</taxon>
        <taxon>Hyphomicrobiales</taxon>
        <taxon>Segnochrobactraceae</taxon>
        <taxon>Segnochrobactrum</taxon>
    </lineage>
</organism>